<accession>A0AAN6USG4</accession>
<evidence type="ECO:0000256" key="3">
    <source>
        <dbReference type="SAM" id="MobiDB-lite"/>
    </source>
</evidence>
<dbReference type="InterPro" id="IPR015915">
    <property type="entry name" value="Kelch-typ_b-propeller"/>
</dbReference>
<organism evidence="4 5">
    <name type="scientific">Trichocladium antarcticum</name>
    <dbReference type="NCBI Taxonomy" id="1450529"/>
    <lineage>
        <taxon>Eukaryota</taxon>
        <taxon>Fungi</taxon>
        <taxon>Dikarya</taxon>
        <taxon>Ascomycota</taxon>
        <taxon>Pezizomycotina</taxon>
        <taxon>Sordariomycetes</taxon>
        <taxon>Sordariomycetidae</taxon>
        <taxon>Sordariales</taxon>
        <taxon>Chaetomiaceae</taxon>
        <taxon>Trichocladium</taxon>
    </lineage>
</organism>
<sequence>MDSFQLLRRRTTDLFNSLPQSLPSLPSLRGHGSNNMKGTWEKIQVPPLPRSAHSADILAGNLYIFGGEVEPGRPIDNDMHVVTLPSSGAQGDYYAIKAKAAKARAPAEQLAAPTVEAGEASAPGEDTPDDRNLSDIPLTTPSPALNKGKGIAPASLPDVPAPRIGHATAAIGHRIFLFGGRPGPDQPPLNEAGRVWVFDTRTHLWSFLDPAPAPPHTTTTLTPPPRSAHSAAATPKPDTFTPAAATPHHHPDPHSPEAWRTWALGTENVAETGTPQRPVVGVLAARATDADADGFGTLLVHGGVLADGTRADDVWAFDVRSRTWQRLPDAPGPGAGLSSGGGGRLVLSGSRLYRYGGVEEGDGGDGGDDGVGRLDFLELGVAVVDDQVTRGAEAMLCVRGGGGWQSLVQGREDVGYKEVDNAATPVLQRAEERWPGRRTVAGFEAVTVGRGREYLVLMFGEREEASSGAGRFWDDVWAFQAPSDGMSLASVADTAFSAMGKKSGEGRWQKVEMGPFDDEDDASADGPGPRGWVATATMGDLEENGIVVWGGLGEGDQRLGDGWILRLG</sequence>
<feature type="compositionally biased region" description="Low complexity" evidence="3">
    <location>
        <begin position="231"/>
        <end position="246"/>
    </location>
</feature>
<dbReference type="Pfam" id="PF01344">
    <property type="entry name" value="Kelch_1"/>
    <property type="match status" value="1"/>
</dbReference>
<evidence type="ECO:0000313" key="5">
    <source>
        <dbReference type="Proteomes" id="UP001304895"/>
    </source>
</evidence>
<reference evidence="4" key="1">
    <citation type="journal article" date="2023" name="Mol. Phylogenet. Evol.">
        <title>Genome-scale phylogeny and comparative genomics of the fungal order Sordariales.</title>
        <authorList>
            <person name="Hensen N."/>
            <person name="Bonometti L."/>
            <person name="Westerberg I."/>
            <person name="Brannstrom I.O."/>
            <person name="Guillou S."/>
            <person name="Cros-Aarteil S."/>
            <person name="Calhoun S."/>
            <person name="Haridas S."/>
            <person name="Kuo A."/>
            <person name="Mondo S."/>
            <person name="Pangilinan J."/>
            <person name="Riley R."/>
            <person name="LaButti K."/>
            <person name="Andreopoulos B."/>
            <person name="Lipzen A."/>
            <person name="Chen C."/>
            <person name="Yan M."/>
            <person name="Daum C."/>
            <person name="Ng V."/>
            <person name="Clum A."/>
            <person name="Steindorff A."/>
            <person name="Ohm R.A."/>
            <person name="Martin F."/>
            <person name="Silar P."/>
            <person name="Natvig D.O."/>
            <person name="Lalanne C."/>
            <person name="Gautier V."/>
            <person name="Ament-Velasquez S.L."/>
            <person name="Kruys A."/>
            <person name="Hutchinson M.I."/>
            <person name="Powell A.J."/>
            <person name="Barry K."/>
            <person name="Miller A.N."/>
            <person name="Grigoriev I.V."/>
            <person name="Debuchy R."/>
            <person name="Gladieux P."/>
            <person name="Hiltunen Thoren M."/>
            <person name="Johannesson H."/>
        </authorList>
    </citation>
    <scope>NUCLEOTIDE SEQUENCE</scope>
    <source>
        <strain evidence="4">CBS 123565</strain>
    </source>
</reference>
<protein>
    <recommendedName>
        <fullName evidence="6">Kelch domain-containing protein</fullName>
    </recommendedName>
</protein>
<dbReference type="InterPro" id="IPR006652">
    <property type="entry name" value="Kelch_1"/>
</dbReference>
<evidence type="ECO:0008006" key="6">
    <source>
        <dbReference type="Google" id="ProtNLM"/>
    </source>
</evidence>
<evidence type="ECO:0000313" key="4">
    <source>
        <dbReference type="EMBL" id="KAK4138094.1"/>
    </source>
</evidence>
<dbReference type="GO" id="GO:0019760">
    <property type="term" value="P:glucosinolate metabolic process"/>
    <property type="evidence" value="ECO:0007669"/>
    <property type="project" value="UniProtKB-ARBA"/>
</dbReference>
<keyword evidence="1" id="KW-0677">Repeat</keyword>
<comment type="caution">
    <text evidence="4">The sequence shown here is derived from an EMBL/GenBank/DDBJ whole genome shotgun (WGS) entry which is preliminary data.</text>
</comment>
<feature type="region of interest" description="Disordered" evidence="3">
    <location>
        <begin position="107"/>
        <end position="148"/>
    </location>
</feature>
<feature type="region of interest" description="Disordered" evidence="3">
    <location>
        <begin position="511"/>
        <end position="534"/>
    </location>
</feature>
<gene>
    <name evidence="4" type="ORF">BT67DRAFT_416154</name>
</gene>
<dbReference type="PANTHER" id="PTHR47435">
    <property type="entry name" value="KELCH REPEAT PROTEIN (AFU_ORTHOLOGUE AFUA_5G12780)"/>
    <property type="match status" value="1"/>
</dbReference>
<name>A0AAN6USG4_9PEZI</name>
<evidence type="ECO:0000256" key="2">
    <source>
        <dbReference type="ARBA" id="ARBA00023004"/>
    </source>
</evidence>
<dbReference type="EMBL" id="MU853402">
    <property type="protein sequence ID" value="KAK4138094.1"/>
    <property type="molecule type" value="Genomic_DNA"/>
</dbReference>
<evidence type="ECO:0000256" key="1">
    <source>
        <dbReference type="ARBA" id="ARBA00022737"/>
    </source>
</evidence>
<dbReference type="SUPFAM" id="SSF117281">
    <property type="entry name" value="Kelch motif"/>
    <property type="match status" value="1"/>
</dbReference>
<feature type="region of interest" description="Disordered" evidence="3">
    <location>
        <begin position="209"/>
        <end position="255"/>
    </location>
</feature>
<dbReference type="Gene3D" id="2.120.10.80">
    <property type="entry name" value="Kelch-type beta propeller"/>
    <property type="match status" value="3"/>
</dbReference>
<dbReference type="PANTHER" id="PTHR47435:SF4">
    <property type="entry name" value="KELCH REPEAT PROTEIN (AFU_ORTHOLOGUE AFUA_5G12780)"/>
    <property type="match status" value="1"/>
</dbReference>
<keyword evidence="2" id="KW-0408">Iron</keyword>
<reference evidence="4" key="2">
    <citation type="submission" date="2023-05" db="EMBL/GenBank/DDBJ databases">
        <authorList>
            <consortium name="Lawrence Berkeley National Laboratory"/>
            <person name="Steindorff A."/>
            <person name="Hensen N."/>
            <person name="Bonometti L."/>
            <person name="Westerberg I."/>
            <person name="Brannstrom I.O."/>
            <person name="Guillou S."/>
            <person name="Cros-Aarteil S."/>
            <person name="Calhoun S."/>
            <person name="Haridas S."/>
            <person name="Kuo A."/>
            <person name="Mondo S."/>
            <person name="Pangilinan J."/>
            <person name="Riley R."/>
            <person name="Labutti K."/>
            <person name="Andreopoulos B."/>
            <person name="Lipzen A."/>
            <person name="Chen C."/>
            <person name="Yanf M."/>
            <person name="Daum C."/>
            <person name="Ng V."/>
            <person name="Clum A."/>
            <person name="Ohm R."/>
            <person name="Martin F."/>
            <person name="Silar P."/>
            <person name="Natvig D."/>
            <person name="Lalanne C."/>
            <person name="Gautier V."/>
            <person name="Ament-Velasquez S.L."/>
            <person name="Kruys A."/>
            <person name="Hutchinson M.I."/>
            <person name="Powell A.J."/>
            <person name="Barry K."/>
            <person name="Miller A.N."/>
            <person name="Grigoriev I.V."/>
            <person name="Debuchy R."/>
            <person name="Gladieux P."/>
            <person name="Thoren M.H."/>
            <person name="Johannesson H."/>
        </authorList>
    </citation>
    <scope>NUCLEOTIDE SEQUENCE</scope>
    <source>
        <strain evidence="4">CBS 123565</strain>
    </source>
</reference>
<dbReference type="AlphaFoldDB" id="A0AAN6USG4"/>
<dbReference type="Proteomes" id="UP001304895">
    <property type="component" value="Unassembled WGS sequence"/>
</dbReference>
<keyword evidence="5" id="KW-1185">Reference proteome</keyword>
<proteinExistence type="predicted"/>